<evidence type="ECO:0000256" key="3">
    <source>
        <dbReference type="ARBA" id="ARBA00023163"/>
    </source>
</evidence>
<organism evidence="7 8">
    <name type="scientific">Lentibacillus populi</name>
    <dbReference type="NCBI Taxonomy" id="1827502"/>
    <lineage>
        <taxon>Bacteria</taxon>
        <taxon>Bacillati</taxon>
        <taxon>Bacillota</taxon>
        <taxon>Bacilli</taxon>
        <taxon>Bacillales</taxon>
        <taxon>Bacillaceae</taxon>
        <taxon>Lentibacillus</taxon>
    </lineage>
</organism>
<dbReference type="GO" id="GO:0000160">
    <property type="term" value="P:phosphorelay signal transduction system"/>
    <property type="evidence" value="ECO:0007669"/>
    <property type="project" value="InterPro"/>
</dbReference>
<dbReference type="PRINTS" id="PR00032">
    <property type="entry name" value="HTHARAC"/>
</dbReference>
<evidence type="ECO:0000256" key="2">
    <source>
        <dbReference type="ARBA" id="ARBA00023125"/>
    </source>
</evidence>
<dbReference type="SUPFAM" id="SSF52172">
    <property type="entry name" value="CheY-like"/>
    <property type="match status" value="1"/>
</dbReference>
<evidence type="ECO:0000313" key="8">
    <source>
        <dbReference type="Proteomes" id="UP000621492"/>
    </source>
</evidence>
<dbReference type="PROSITE" id="PS01124">
    <property type="entry name" value="HTH_ARAC_FAMILY_2"/>
    <property type="match status" value="1"/>
</dbReference>
<evidence type="ECO:0000259" key="5">
    <source>
        <dbReference type="PROSITE" id="PS01124"/>
    </source>
</evidence>
<dbReference type="RefSeq" id="WP_088052812.1">
    <property type="nucleotide sequence ID" value="NZ_BMJD01000063.1"/>
</dbReference>
<dbReference type="Pfam" id="PF00072">
    <property type="entry name" value="Response_reg"/>
    <property type="match status" value="1"/>
</dbReference>
<sequence>MRILIAEDELLERKAMIKFIEANFNDMKVVGEAPNGRRAIELAQTVKPDIIFMDIKMPGLNGLEAIEKIRQVNSAVKFILVSAYDSFAYAKQAMQFGIKEYILKPGKKEEIVRAILRVQKEILFKQKKDEETLKSNELVKEHLLTKLMKNPVDEGAKSIQRQFFPVCKNGYFLVVQMERDIPLENFYSILEKHLTTPFIMQHHDDQYTICVFTPGKVNKAEILHAARGVQLELGNDSFVGAGNPSATIDDLPKSYQEAFTACYELEKEGSRHYGFLNKKENSIHRDKSMSRLIEIIERGNDQDAVHLYKEDLRYFGTRDVDELYLRIKDMMMERGLAVPERSLSELTTEKDWEKFITACCLRMQDYYQSKQYIEKAKTFMQQHFQRSLTLEETALHVGLSPNYFSNLFKQEFGTTFIDYLTKIRLQRAKELLEENRFSLKEISSMVGYNDPNYFSRVFKKHFSESPKHFRQTILKK</sequence>
<accession>A0A9W5X7M3</accession>
<protein>
    <recommendedName>
        <fullName evidence="9">DNA-binding response regulator</fullName>
    </recommendedName>
</protein>
<evidence type="ECO:0000256" key="4">
    <source>
        <dbReference type="PROSITE-ProRule" id="PRU00169"/>
    </source>
</evidence>
<dbReference type="Gene3D" id="1.10.10.60">
    <property type="entry name" value="Homeodomain-like"/>
    <property type="match status" value="2"/>
</dbReference>
<dbReference type="AlphaFoldDB" id="A0A9W5X7M3"/>
<dbReference type="GO" id="GO:0043565">
    <property type="term" value="F:sequence-specific DNA binding"/>
    <property type="evidence" value="ECO:0007669"/>
    <property type="project" value="InterPro"/>
</dbReference>
<dbReference type="InterPro" id="IPR001789">
    <property type="entry name" value="Sig_transdc_resp-reg_receiver"/>
</dbReference>
<dbReference type="PANTHER" id="PTHR43280">
    <property type="entry name" value="ARAC-FAMILY TRANSCRIPTIONAL REGULATOR"/>
    <property type="match status" value="1"/>
</dbReference>
<feature type="domain" description="Response regulatory" evidence="6">
    <location>
        <begin position="2"/>
        <end position="119"/>
    </location>
</feature>
<dbReference type="SMART" id="SM00342">
    <property type="entry name" value="HTH_ARAC"/>
    <property type="match status" value="1"/>
</dbReference>
<dbReference type="Proteomes" id="UP000621492">
    <property type="component" value="Unassembled WGS sequence"/>
</dbReference>
<keyword evidence="1" id="KW-0805">Transcription regulation</keyword>
<proteinExistence type="predicted"/>
<keyword evidence="2" id="KW-0238">DNA-binding</keyword>
<dbReference type="CDD" id="cd17536">
    <property type="entry name" value="REC_YesN-like"/>
    <property type="match status" value="1"/>
</dbReference>
<feature type="domain" description="HTH araC/xylS-type" evidence="5">
    <location>
        <begin position="374"/>
        <end position="472"/>
    </location>
</feature>
<feature type="modified residue" description="4-aspartylphosphate" evidence="4">
    <location>
        <position position="54"/>
    </location>
</feature>
<dbReference type="EMBL" id="BMJD01000063">
    <property type="protein sequence ID" value="GGB61013.1"/>
    <property type="molecule type" value="Genomic_DNA"/>
</dbReference>
<name>A0A9W5X7M3_9BACI</name>
<comment type="caution">
    <text evidence="7">The sequence shown here is derived from an EMBL/GenBank/DDBJ whole genome shotgun (WGS) entry which is preliminary data.</text>
</comment>
<dbReference type="SMART" id="SM00448">
    <property type="entry name" value="REC"/>
    <property type="match status" value="1"/>
</dbReference>
<dbReference type="PANTHER" id="PTHR43280:SF10">
    <property type="entry name" value="REGULATORY PROTEIN POCR"/>
    <property type="match status" value="1"/>
</dbReference>
<dbReference type="InterPro" id="IPR020449">
    <property type="entry name" value="Tscrpt_reg_AraC-type_HTH"/>
</dbReference>
<dbReference type="PROSITE" id="PS50110">
    <property type="entry name" value="RESPONSE_REGULATORY"/>
    <property type="match status" value="1"/>
</dbReference>
<dbReference type="InterPro" id="IPR041522">
    <property type="entry name" value="CdaR_GGDEF"/>
</dbReference>
<keyword evidence="8" id="KW-1185">Reference proteome</keyword>
<reference evidence="7" key="2">
    <citation type="submission" date="2020-09" db="EMBL/GenBank/DDBJ databases">
        <authorList>
            <person name="Sun Q."/>
            <person name="Zhou Y."/>
        </authorList>
    </citation>
    <scope>NUCLEOTIDE SEQUENCE</scope>
    <source>
        <strain evidence="7">CGMCC 1.15454</strain>
    </source>
</reference>
<dbReference type="InterPro" id="IPR018060">
    <property type="entry name" value="HTH_AraC"/>
</dbReference>
<dbReference type="SUPFAM" id="SSF46689">
    <property type="entry name" value="Homeodomain-like"/>
    <property type="match status" value="2"/>
</dbReference>
<dbReference type="InterPro" id="IPR011006">
    <property type="entry name" value="CheY-like_superfamily"/>
</dbReference>
<keyword evidence="4" id="KW-0597">Phosphoprotein</keyword>
<evidence type="ECO:0000259" key="6">
    <source>
        <dbReference type="PROSITE" id="PS50110"/>
    </source>
</evidence>
<dbReference type="Pfam" id="PF17853">
    <property type="entry name" value="GGDEF_2"/>
    <property type="match status" value="1"/>
</dbReference>
<gene>
    <name evidence="7" type="ORF">GCM10011409_42890</name>
</gene>
<keyword evidence="3" id="KW-0804">Transcription</keyword>
<dbReference type="Pfam" id="PF12833">
    <property type="entry name" value="HTH_18"/>
    <property type="match status" value="1"/>
</dbReference>
<dbReference type="Gene3D" id="3.40.50.2300">
    <property type="match status" value="1"/>
</dbReference>
<evidence type="ECO:0000256" key="1">
    <source>
        <dbReference type="ARBA" id="ARBA00023015"/>
    </source>
</evidence>
<dbReference type="PROSITE" id="PS00041">
    <property type="entry name" value="HTH_ARAC_FAMILY_1"/>
    <property type="match status" value="1"/>
</dbReference>
<evidence type="ECO:0000313" key="7">
    <source>
        <dbReference type="EMBL" id="GGB61013.1"/>
    </source>
</evidence>
<dbReference type="InterPro" id="IPR018062">
    <property type="entry name" value="HTH_AraC-typ_CS"/>
</dbReference>
<dbReference type="InterPro" id="IPR009057">
    <property type="entry name" value="Homeodomain-like_sf"/>
</dbReference>
<reference evidence="7" key="1">
    <citation type="journal article" date="2014" name="Int. J. Syst. Evol. Microbiol.">
        <title>Complete genome sequence of Corynebacterium casei LMG S-19264T (=DSM 44701T), isolated from a smear-ripened cheese.</title>
        <authorList>
            <consortium name="US DOE Joint Genome Institute (JGI-PGF)"/>
            <person name="Walter F."/>
            <person name="Albersmeier A."/>
            <person name="Kalinowski J."/>
            <person name="Ruckert C."/>
        </authorList>
    </citation>
    <scope>NUCLEOTIDE SEQUENCE</scope>
    <source>
        <strain evidence="7">CGMCC 1.15454</strain>
    </source>
</reference>
<dbReference type="GO" id="GO:0003700">
    <property type="term" value="F:DNA-binding transcription factor activity"/>
    <property type="evidence" value="ECO:0007669"/>
    <property type="project" value="InterPro"/>
</dbReference>
<evidence type="ECO:0008006" key="9">
    <source>
        <dbReference type="Google" id="ProtNLM"/>
    </source>
</evidence>